<dbReference type="GO" id="GO:0016020">
    <property type="term" value="C:membrane"/>
    <property type="evidence" value="ECO:0007669"/>
    <property type="project" value="UniProtKB-SubCell"/>
</dbReference>
<dbReference type="SMART" id="SM00382">
    <property type="entry name" value="AAA"/>
    <property type="match status" value="1"/>
</dbReference>
<keyword evidence="4 10" id="KW-0812">Transmembrane</keyword>
<dbReference type="InterPro" id="IPR027417">
    <property type="entry name" value="P-loop_NTPase"/>
</dbReference>
<comment type="caution">
    <text evidence="12">The sequence shown here is derived from an EMBL/GenBank/DDBJ whole genome shotgun (WGS) entry which is preliminary data.</text>
</comment>
<protein>
    <recommendedName>
        <fullName evidence="11">ABC transporter domain-containing protein</fullName>
    </recommendedName>
</protein>
<evidence type="ECO:0000259" key="11">
    <source>
        <dbReference type="PROSITE" id="PS50893"/>
    </source>
</evidence>
<dbReference type="Pfam" id="PF00005">
    <property type="entry name" value="ABC_tran"/>
    <property type="match status" value="1"/>
</dbReference>
<accession>A0A8J4ARL0</accession>
<dbReference type="GO" id="GO:0005319">
    <property type="term" value="F:lipid transporter activity"/>
    <property type="evidence" value="ECO:0007669"/>
    <property type="project" value="TreeGrafter"/>
</dbReference>
<name>A0A8J4ARL0_9CHLO</name>
<feature type="compositionally biased region" description="Low complexity" evidence="9">
    <location>
        <begin position="787"/>
        <end position="806"/>
    </location>
</feature>
<dbReference type="Pfam" id="PF24526">
    <property type="entry name" value="ABCA12_C"/>
    <property type="match status" value="1"/>
</dbReference>
<dbReference type="GO" id="GO:0140359">
    <property type="term" value="F:ABC-type transporter activity"/>
    <property type="evidence" value="ECO:0007669"/>
    <property type="project" value="InterPro"/>
</dbReference>
<comment type="similarity">
    <text evidence="2">Belongs to the ABC transporter superfamily. ABCA family. CPR flippase (TC 3.A.1.211) subfamily.</text>
</comment>
<dbReference type="InterPro" id="IPR003593">
    <property type="entry name" value="AAA+_ATPase"/>
</dbReference>
<dbReference type="InterPro" id="IPR017871">
    <property type="entry name" value="ABC_transporter-like_CS"/>
</dbReference>
<evidence type="ECO:0000313" key="12">
    <source>
        <dbReference type="EMBL" id="GIL46003.1"/>
    </source>
</evidence>
<feature type="domain" description="ABC transporter" evidence="11">
    <location>
        <begin position="1167"/>
        <end position="1422"/>
    </location>
</feature>
<dbReference type="Pfam" id="PF12698">
    <property type="entry name" value="ABC2_membrane_3"/>
    <property type="match status" value="1"/>
</dbReference>
<dbReference type="Proteomes" id="UP000747399">
    <property type="component" value="Unassembled WGS sequence"/>
</dbReference>
<evidence type="ECO:0000256" key="4">
    <source>
        <dbReference type="ARBA" id="ARBA00022692"/>
    </source>
</evidence>
<feature type="transmembrane region" description="Helical" evidence="10">
    <location>
        <begin position="651"/>
        <end position="671"/>
    </location>
</feature>
<dbReference type="PROSITE" id="PS00211">
    <property type="entry name" value="ABC_TRANSPORTER_1"/>
    <property type="match status" value="1"/>
</dbReference>
<feature type="compositionally biased region" description="Gly residues" evidence="9">
    <location>
        <begin position="889"/>
        <end position="898"/>
    </location>
</feature>
<keyword evidence="7 10" id="KW-1133">Transmembrane helix</keyword>
<sequence length="1507" mass="161173">MGASTRAQVRALMIKSAVYQRRNTATNICLVVAPIFFCGLLVLLQALANKLILATRANKCGCQCTQCCVPYRTQRNWTDVELERIASGEKLKPRYVTTELCSSLGSGYCERTRNATCRGFNDSNCGLRFSKPSQAVFCPIPQPSSWPPVMQTPRFNGRAGGSTSQWLPYTATNRTAAKQVAANLVSEPELPNLRGLIDSVIDQPLSVLNLTPKQILALVLPMLASGGLVEADGVSVDAAQLSRLELKFGSALTSNTDYYLENAFINTNTNNSRLQFLVPQGRCAATGISNVTTYTVLPLPEMLLRYYNASFPLIIPPLLRAFNVTPGQIASALESSPFNNITVACVDTLTRESDTTAALDRRLYCGFGKARCDGTFFTREYGAAWDFRELGPTKLKYDVYYNLSLPEPNRPVNYRIHELLNMATKAWTKTYWGSLTIVYTVRNRLMGLMSFPKQEIKLKMDFSILLGPLFYTWVVQMLMPSLLHQLVYEKEKRLRMMMKMHGLGDGAYWLVTYLWYLLVYIVYIAFFMSFGALIRLKIFTTTSISLQAVLFFIFGNNMLAFIFMLSSFFSSSRTATVVSFLYVFATGLIGELLLRTLMEENKPYILAVQLLPGFALYRGLFEFSAYSQRAIFGNGRGLGWSGLRDEGNGMISVWIILLVEWPVFMTLAWYFEQVLDSGTGARRPPLFFLERWRRKPDADVRELQAAQPSTTLAAAGSATVAPSKQLQTPLRPPPAQAEVSPEYDDKSSVASGRAGSGGVVNGTPRGPGCLRGHITAVAVAEGVDNTGSHAAGDGVVSGSSSGDRGSLPGRPINHRSSSGGFDESGAKLSPRDDGRQIFNANSTERSSSRGSSNSSNNSNGTGRDGTGPGGGQQDLSIKQTAASSLTSGNKGGIEGAVGGSTVPADTLIISATAPEPTPRGMPGRGSNRSTQTHRGGSAGSFGAGGGGCDVLSPATLAPISPGRRLHSDSPRCDSGRGGGSSGSVRRGAWPGQIQPVSSSCSSSATAGAAAAAAAVAANTDTDTTSCSEPATPGSVRAAPEAAGDSGLVPIQSAEGVARLPSDATAIQGGKADGGEVSDGLPGAVWPAAQVDTASKNGGAGAGGVECGGVSGAQSVPLAPIAISRTPTWTAASSTGGFTAGLQNYDDVATEAERVAAMDDQELVRTPIVVRNLAKTFTNSRRGGSGGDKGASWLSCCCRPQRRHVAVRTLTLAIERGECFGLLGPNGAGKSTSINMLTGFLEPTGGDALVEGRSVRTRMPEIYRMMGVCPQENLLWEQLTGEEHLLFYGRLKGLKGKDLRNSVDAALKSVKLHLNNVGKRRVSTYSGGMKRRLSVAISFIGNPQVVYLDEPSTGLDPASRRNLWDVVRSNKEGRAIILTTHSMEEAEILCDRLGIFVDGQLVCIGNPREITSRYAGYLVFTMTVGPGHEDAAQAFVAHMSPKSRLTYALGGTFKYELPTADVSLGGVFDAMATAKTQMQVLDWGVANATLEEVFIKFARQIGVETKDQ</sequence>
<evidence type="ECO:0000256" key="7">
    <source>
        <dbReference type="ARBA" id="ARBA00022989"/>
    </source>
</evidence>
<keyword evidence="5" id="KW-0547">Nucleotide-binding</keyword>
<evidence type="ECO:0000256" key="8">
    <source>
        <dbReference type="ARBA" id="ARBA00023136"/>
    </source>
</evidence>
<dbReference type="InterPro" id="IPR013525">
    <property type="entry name" value="ABC2_TM"/>
</dbReference>
<evidence type="ECO:0000256" key="3">
    <source>
        <dbReference type="ARBA" id="ARBA00022448"/>
    </source>
</evidence>
<evidence type="ECO:0000256" key="10">
    <source>
        <dbReference type="SAM" id="Phobius"/>
    </source>
</evidence>
<feature type="compositionally biased region" description="Low complexity" evidence="9">
    <location>
        <begin position="841"/>
        <end position="861"/>
    </location>
</feature>
<keyword evidence="3" id="KW-0813">Transport</keyword>
<feature type="compositionally biased region" description="Gly residues" evidence="9">
    <location>
        <begin position="936"/>
        <end position="948"/>
    </location>
</feature>
<dbReference type="Gene3D" id="3.40.50.300">
    <property type="entry name" value="P-loop containing nucleotide triphosphate hydrolases"/>
    <property type="match status" value="1"/>
</dbReference>
<gene>
    <name evidence="12" type="ORF">Vafri_3096</name>
</gene>
<dbReference type="InterPro" id="IPR003439">
    <property type="entry name" value="ABC_transporter-like_ATP-bd"/>
</dbReference>
<evidence type="ECO:0000256" key="2">
    <source>
        <dbReference type="ARBA" id="ARBA00008526"/>
    </source>
</evidence>
<feature type="transmembrane region" description="Helical" evidence="10">
    <location>
        <begin position="507"/>
        <end position="534"/>
    </location>
</feature>
<keyword evidence="13" id="KW-1185">Reference proteome</keyword>
<feature type="transmembrane region" description="Helical" evidence="10">
    <location>
        <begin position="463"/>
        <end position="487"/>
    </location>
</feature>
<feature type="region of interest" description="Disordered" evidence="9">
    <location>
        <begin position="786"/>
        <end position="900"/>
    </location>
</feature>
<organism evidence="12 13">
    <name type="scientific">Volvox africanus</name>
    <dbReference type="NCBI Taxonomy" id="51714"/>
    <lineage>
        <taxon>Eukaryota</taxon>
        <taxon>Viridiplantae</taxon>
        <taxon>Chlorophyta</taxon>
        <taxon>core chlorophytes</taxon>
        <taxon>Chlorophyceae</taxon>
        <taxon>CS clade</taxon>
        <taxon>Chlamydomonadales</taxon>
        <taxon>Volvocaceae</taxon>
        <taxon>Volvox</taxon>
    </lineage>
</organism>
<feature type="compositionally biased region" description="Polar residues" evidence="9">
    <location>
        <begin position="875"/>
        <end position="888"/>
    </location>
</feature>
<dbReference type="PANTHER" id="PTHR19229:SF154">
    <property type="entry name" value="ABC TRANSPORTER A FAMILY MEMBER 3-RELATED"/>
    <property type="match status" value="1"/>
</dbReference>
<evidence type="ECO:0000256" key="9">
    <source>
        <dbReference type="SAM" id="MobiDB-lite"/>
    </source>
</evidence>
<dbReference type="InterPro" id="IPR026082">
    <property type="entry name" value="ABCA"/>
</dbReference>
<feature type="transmembrane region" description="Helical" evidence="10">
    <location>
        <begin position="575"/>
        <end position="594"/>
    </location>
</feature>
<dbReference type="SUPFAM" id="SSF52540">
    <property type="entry name" value="P-loop containing nucleoside triphosphate hydrolases"/>
    <property type="match status" value="1"/>
</dbReference>
<dbReference type="PROSITE" id="PS50893">
    <property type="entry name" value="ABC_TRANSPORTER_2"/>
    <property type="match status" value="1"/>
</dbReference>
<dbReference type="EMBL" id="BNCO01000003">
    <property type="protein sequence ID" value="GIL46003.1"/>
    <property type="molecule type" value="Genomic_DNA"/>
</dbReference>
<comment type="subcellular location">
    <subcellularLocation>
        <location evidence="1">Membrane</location>
        <topology evidence="1">Multi-pass membrane protein</topology>
    </subcellularLocation>
</comment>
<feature type="compositionally biased region" description="Basic and acidic residues" evidence="9">
    <location>
        <begin position="965"/>
        <end position="974"/>
    </location>
</feature>
<keyword evidence="6" id="KW-0067">ATP-binding</keyword>
<evidence type="ECO:0000313" key="13">
    <source>
        <dbReference type="Proteomes" id="UP000747399"/>
    </source>
</evidence>
<evidence type="ECO:0000256" key="5">
    <source>
        <dbReference type="ARBA" id="ARBA00022741"/>
    </source>
</evidence>
<feature type="transmembrane region" description="Helical" evidence="10">
    <location>
        <begin position="546"/>
        <end position="569"/>
    </location>
</feature>
<dbReference type="PANTHER" id="PTHR19229">
    <property type="entry name" value="ATP-BINDING CASSETTE TRANSPORTER SUBFAMILY A ABCA"/>
    <property type="match status" value="1"/>
</dbReference>
<evidence type="ECO:0000256" key="6">
    <source>
        <dbReference type="ARBA" id="ARBA00022840"/>
    </source>
</evidence>
<feature type="region of interest" description="Disordered" evidence="9">
    <location>
        <begin position="1020"/>
        <end position="1043"/>
    </location>
</feature>
<dbReference type="FunFam" id="3.40.50.300:FF:000665">
    <property type="entry name" value="ABC transporter A family member 2"/>
    <property type="match status" value="1"/>
</dbReference>
<evidence type="ECO:0000256" key="1">
    <source>
        <dbReference type="ARBA" id="ARBA00004141"/>
    </source>
</evidence>
<feature type="region of interest" description="Disordered" evidence="9">
    <location>
        <begin position="706"/>
        <end position="766"/>
    </location>
</feature>
<dbReference type="CDD" id="cd03263">
    <property type="entry name" value="ABC_subfamily_A"/>
    <property type="match status" value="1"/>
</dbReference>
<dbReference type="GO" id="GO:0016887">
    <property type="term" value="F:ATP hydrolysis activity"/>
    <property type="evidence" value="ECO:0007669"/>
    <property type="project" value="InterPro"/>
</dbReference>
<keyword evidence="8 10" id="KW-0472">Membrane</keyword>
<proteinExistence type="inferred from homology"/>
<dbReference type="GO" id="GO:0005524">
    <property type="term" value="F:ATP binding"/>
    <property type="evidence" value="ECO:0007669"/>
    <property type="project" value="UniProtKB-KW"/>
</dbReference>
<reference evidence="12" key="1">
    <citation type="journal article" date="2021" name="Proc. Natl. Acad. Sci. U.S.A.">
        <title>Three genomes in the algal genus Volvox reveal the fate of a haploid sex-determining region after a transition to homothallism.</title>
        <authorList>
            <person name="Yamamoto K."/>
            <person name="Hamaji T."/>
            <person name="Kawai-Toyooka H."/>
            <person name="Matsuzaki R."/>
            <person name="Takahashi F."/>
            <person name="Nishimura Y."/>
            <person name="Kawachi M."/>
            <person name="Noguchi H."/>
            <person name="Minakuchi Y."/>
            <person name="Umen J.G."/>
            <person name="Toyoda A."/>
            <person name="Nozaki H."/>
        </authorList>
    </citation>
    <scope>NUCLEOTIDE SEQUENCE</scope>
    <source>
        <strain evidence="12">NIES-3780</strain>
    </source>
</reference>
<feature type="region of interest" description="Disordered" evidence="9">
    <location>
        <begin position="912"/>
        <end position="1001"/>
    </location>
</feature>
<feature type="compositionally biased region" description="Gly residues" evidence="9">
    <location>
        <begin position="862"/>
        <end position="872"/>
    </location>
</feature>